<evidence type="ECO:0000313" key="1">
    <source>
        <dbReference type="EMBL" id="AUS91072.1"/>
    </source>
</evidence>
<dbReference type="RefSeq" id="WP_185731025.1">
    <property type="nucleotide sequence ID" value="NZ_RRZQ01000002.1"/>
</dbReference>
<organism evidence="1">
    <name type="scientific">Streptococcus suis</name>
    <dbReference type="NCBI Taxonomy" id="1307"/>
    <lineage>
        <taxon>Bacteria</taxon>
        <taxon>Bacillati</taxon>
        <taxon>Bacillota</taxon>
        <taxon>Bacilli</taxon>
        <taxon>Lactobacillales</taxon>
        <taxon>Streptococcaceae</taxon>
        <taxon>Streptococcus</taxon>
    </lineage>
</organism>
<sequence>MGEPMVKFELVTSENGIYTYNYYPEGDFTSEPGVIELNLKAESIYLVKLADRDFERYVTAEERNSLIKSLNDMIAEDGGNDFEEYVTEGYTRRFYADQAISGIIDGLEKGNPPENGMRAWY</sequence>
<reference evidence="1" key="1">
    <citation type="submission" date="2016-12" db="EMBL/GenBank/DDBJ databases">
        <title>Genetic analyses of Streptococcus suis serotype 9 strains from diseased pigs.</title>
        <authorList>
            <person name="Qiu X."/>
            <person name="Zheng H."/>
        </authorList>
    </citation>
    <scope>NUCLEOTIDE SEQUENCE</scope>
    <source>
        <strain evidence="1">1135-10</strain>
    </source>
</reference>
<dbReference type="AlphaFoldDB" id="A0A2I7ZF83"/>
<protein>
    <submittedName>
        <fullName evidence="1">Uncharacterized protein</fullName>
    </submittedName>
</protein>
<dbReference type="Proteomes" id="UP000281324">
    <property type="component" value="Unassembled WGS sequence"/>
</dbReference>
<dbReference type="EMBL" id="RRZQ01000002">
    <property type="protein sequence ID" value="RRN51678.1"/>
    <property type="molecule type" value="Genomic_DNA"/>
</dbReference>
<reference evidence="2 3" key="2">
    <citation type="submission" date="2018-11" db="EMBL/GenBank/DDBJ databases">
        <title>Changes in penicillin susceptibility of Streptococcus suis isolates by amino acid alterations in the penicillin-binding protein.</title>
        <authorList>
            <person name="Niemann L."/>
            <person name="Eichhorn I."/>
        </authorList>
    </citation>
    <scope>NUCLEOTIDE SEQUENCE [LARGE SCALE GENOMIC DNA]</scope>
    <source>
        <strain evidence="2 3">IMT40201</strain>
    </source>
</reference>
<gene>
    <name evidence="2" type="ORF">EI219_00920</name>
</gene>
<evidence type="ECO:0000313" key="3">
    <source>
        <dbReference type="Proteomes" id="UP000281324"/>
    </source>
</evidence>
<evidence type="ECO:0000313" key="2">
    <source>
        <dbReference type="EMBL" id="RRN51678.1"/>
    </source>
</evidence>
<accession>A0A2I7ZF83</accession>
<proteinExistence type="predicted"/>
<dbReference type="EMBL" id="KY400496">
    <property type="protein sequence ID" value="AUS91072.1"/>
    <property type="molecule type" value="Genomic_DNA"/>
</dbReference>
<name>A0A2I7ZF83_STRSU</name>